<dbReference type="AlphaFoldDB" id="A0A0D2Y6G8"/>
<dbReference type="EnsemblFungi" id="FOXG_11878T0">
    <property type="protein sequence ID" value="FOXG_11878P0"/>
    <property type="gene ID" value="FOXG_11878"/>
</dbReference>
<accession>A0A0D2Y6G8</accession>
<dbReference type="GO" id="GO:0016788">
    <property type="term" value="F:hydrolase activity, acting on ester bonds"/>
    <property type="evidence" value="ECO:0007669"/>
    <property type="project" value="InterPro"/>
</dbReference>
<dbReference type="Gene3D" id="3.40.720.10">
    <property type="entry name" value="Alkaline Phosphatase, subunit A"/>
    <property type="match status" value="1"/>
</dbReference>
<dbReference type="InterPro" id="IPR007312">
    <property type="entry name" value="Phosphoesterase"/>
</dbReference>
<evidence type="ECO:0000256" key="2">
    <source>
        <dbReference type="SAM" id="MobiDB-lite"/>
    </source>
</evidence>
<dbReference type="VEuPathDB" id="FungiDB:FOXG_11878"/>
<feature type="region of interest" description="Disordered" evidence="2">
    <location>
        <begin position="413"/>
        <end position="435"/>
    </location>
</feature>
<feature type="chain" id="PRO_5010613693" evidence="3">
    <location>
        <begin position="19"/>
        <end position="456"/>
    </location>
</feature>
<dbReference type="Pfam" id="PF04185">
    <property type="entry name" value="Phosphoesterase"/>
    <property type="match status" value="1"/>
</dbReference>
<evidence type="ECO:0000313" key="4">
    <source>
        <dbReference type="EnsemblFungi" id="FOXG_11878P0"/>
    </source>
</evidence>
<reference evidence="4" key="2">
    <citation type="submission" date="2025-08" db="UniProtKB">
        <authorList>
            <consortium name="EnsemblFungi"/>
        </authorList>
    </citation>
    <scope>IDENTIFICATION</scope>
    <source>
        <strain evidence="4">4287 / CBS 123668 / FGSC 9935 / NRRL 34936</strain>
    </source>
</reference>
<reference evidence="5" key="1">
    <citation type="journal article" date="2012" name="Mol. Plant Microbe Interact.">
        <title>A highly conserved effector in Fusarium oxysporum is required for full virulence on Arabidopsis.</title>
        <authorList>
            <person name="Thatcher L.F."/>
            <person name="Gardiner D.M."/>
            <person name="Kazan K."/>
            <person name="Manners J."/>
        </authorList>
    </citation>
    <scope>NUCLEOTIDE SEQUENCE [LARGE SCALE GENOMIC DNA]</scope>
    <source>
        <strain evidence="5">Fo5176</strain>
    </source>
</reference>
<keyword evidence="1" id="KW-0378">Hydrolase</keyword>
<proteinExistence type="predicted"/>
<evidence type="ECO:0000256" key="1">
    <source>
        <dbReference type="ARBA" id="ARBA00022801"/>
    </source>
</evidence>
<organism evidence="4 5">
    <name type="scientific">Fusarium oxysporum (strain Fo5176)</name>
    <name type="common">Fusarium vascular wilt</name>
    <dbReference type="NCBI Taxonomy" id="660025"/>
    <lineage>
        <taxon>Eukaryota</taxon>
        <taxon>Fungi</taxon>
        <taxon>Dikarya</taxon>
        <taxon>Ascomycota</taxon>
        <taxon>Pezizomycotina</taxon>
        <taxon>Sordariomycetes</taxon>
        <taxon>Hypocreomycetidae</taxon>
        <taxon>Hypocreales</taxon>
        <taxon>Nectriaceae</taxon>
        <taxon>Fusarium</taxon>
        <taxon>Fusarium oxysporum species complex</taxon>
    </lineage>
</organism>
<keyword evidence="3" id="KW-0732">Signal</keyword>
<protein>
    <submittedName>
        <fullName evidence="4">Uncharacterized protein</fullName>
    </submittedName>
</protein>
<dbReference type="Proteomes" id="UP000002489">
    <property type="component" value="Unassembled WGS sequence"/>
</dbReference>
<dbReference type="PANTHER" id="PTHR31956:SF8">
    <property type="entry name" value="ACID PHOSPHATASE PHOA (AFU_ORTHOLOGUE AFUA_1G03570)"/>
    <property type="match status" value="1"/>
</dbReference>
<name>A0A0D2Y6G8_FUSOF</name>
<evidence type="ECO:0000313" key="5">
    <source>
        <dbReference type="Proteomes" id="UP000002489"/>
    </source>
</evidence>
<feature type="compositionally biased region" description="Polar residues" evidence="2">
    <location>
        <begin position="422"/>
        <end position="435"/>
    </location>
</feature>
<gene>
    <name evidence="4" type="primary">28953257</name>
</gene>
<dbReference type="GO" id="GO:0009395">
    <property type="term" value="P:phospholipid catabolic process"/>
    <property type="evidence" value="ECO:0007669"/>
    <property type="project" value="TreeGrafter"/>
</dbReference>
<sequence length="456" mass="50159">MKTFLSTLILKILTLVIRRDIAVVGKPTTSIFLKPSVEAVGDIQATIPPAIEESTVPGVGFNRMFQIWLENVNFETAAVNKDMRWLAEQGVLLENYYAVTHPSQPNYVAAVGGDTFGLQNDRYHRIPANISTVIELLDTKQISWAEYQENFSYRGVQGANGDGYVSKHNPLSSYDIISRNATRMARIKNFTSFEQDLAGKNLPQWAFFTPNIRDDGHDTGLAFAGRWLHEWLGPLMENEYFMNKTLIVVTFDEAKQNDIPNKVFTVLLGGAIHPSLHGTTDSMYYNHYSMLSTISVNWDLPSLGRWDCDANVFSVLANKVGYKNTDISYQGLSWSESYPGPLNDVQELPGWWPKPDTEAKCASGRGVLGSVKSLWGRSRGSYNYTNVYPYDDNYQATKGGILAVGVNDASSSISPSNAAPSQTGSAGRSKSSGSLTKTVPISLAPLLLGIAIAALT</sequence>
<dbReference type="PANTHER" id="PTHR31956">
    <property type="entry name" value="NON-SPECIFIC PHOSPHOLIPASE C4-RELATED"/>
    <property type="match status" value="1"/>
</dbReference>
<feature type="signal peptide" evidence="3">
    <location>
        <begin position="1"/>
        <end position="18"/>
    </location>
</feature>
<evidence type="ECO:0000256" key="3">
    <source>
        <dbReference type="SAM" id="SignalP"/>
    </source>
</evidence>
<dbReference type="InterPro" id="IPR017850">
    <property type="entry name" value="Alkaline_phosphatase_core_sf"/>
</dbReference>